<feature type="transmembrane region" description="Helical" evidence="2">
    <location>
        <begin position="155"/>
        <end position="174"/>
    </location>
</feature>
<evidence type="ECO:0008006" key="5">
    <source>
        <dbReference type="Google" id="ProtNLM"/>
    </source>
</evidence>
<feature type="transmembrane region" description="Helical" evidence="2">
    <location>
        <begin position="85"/>
        <end position="105"/>
    </location>
</feature>
<evidence type="ECO:0000256" key="2">
    <source>
        <dbReference type="SAM" id="Phobius"/>
    </source>
</evidence>
<accession>A0A9P6L6K8</accession>
<feature type="transmembrane region" description="Helical" evidence="2">
    <location>
        <begin position="53"/>
        <end position="73"/>
    </location>
</feature>
<gene>
    <name evidence="3" type="ORF">BJ322DRAFT_838466</name>
</gene>
<feature type="compositionally biased region" description="Basic and acidic residues" evidence="1">
    <location>
        <begin position="201"/>
        <end position="218"/>
    </location>
</feature>
<keyword evidence="2" id="KW-0472">Membrane</keyword>
<comment type="caution">
    <text evidence="3">The sequence shown here is derived from an EMBL/GenBank/DDBJ whole genome shotgun (WGS) entry which is preliminary data.</text>
</comment>
<feature type="region of interest" description="Disordered" evidence="1">
    <location>
        <begin position="196"/>
        <end position="269"/>
    </location>
</feature>
<reference evidence="3" key="1">
    <citation type="journal article" date="2020" name="Nat. Commun.">
        <title>Large-scale genome sequencing of mycorrhizal fungi provides insights into the early evolution of symbiotic traits.</title>
        <authorList>
            <person name="Miyauchi S."/>
            <person name="Kiss E."/>
            <person name="Kuo A."/>
            <person name="Drula E."/>
            <person name="Kohler A."/>
            <person name="Sanchez-Garcia M."/>
            <person name="Morin E."/>
            <person name="Andreopoulos B."/>
            <person name="Barry K.W."/>
            <person name="Bonito G."/>
            <person name="Buee M."/>
            <person name="Carver A."/>
            <person name="Chen C."/>
            <person name="Cichocki N."/>
            <person name="Clum A."/>
            <person name="Culley D."/>
            <person name="Crous P.W."/>
            <person name="Fauchery L."/>
            <person name="Girlanda M."/>
            <person name="Hayes R.D."/>
            <person name="Keri Z."/>
            <person name="LaButti K."/>
            <person name="Lipzen A."/>
            <person name="Lombard V."/>
            <person name="Magnuson J."/>
            <person name="Maillard F."/>
            <person name="Murat C."/>
            <person name="Nolan M."/>
            <person name="Ohm R.A."/>
            <person name="Pangilinan J."/>
            <person name="Pereira M.F."/>
            <person name="Perotto S."/>
            <person name="Peter M."/>
            <person name="Pfister S."/>
            <person name="Riley R."/>
            <person name="Sitrit Y."/>
            <person name="Stielow J.B."/>
            <person name="Szollosi G."/>
            <person name="Zifcakova L."/>
            <person name="Stursova M."/>
            <person name="Spatafora J.W."/>
            <person name="Tedersoo L."/>
            <person name="Vaario L.M."/>
            <person name="Yamada A."/>
            <person name="Yan M."/>
            <person name="Wang P."/>
            <person name="Xu J."/>
            <person name="Bruns T."/>
            <person name="Baldrian P."/>
            <person name="Vilgalys R."/>
            <person name="Dunand C."/>
            <person name="Henrissat B."/>
            <person name="Grigoriev I.V."/>
            <person name="Hibbett D."/>
            <person name="Nagy L.G."/>
            <person name="Martin F.M."/>
        </authorList>
    </citation>
    <scope>NUCLEOTIDE SEQUENCE</scope>
    <source>
        <strain evidence="3">UH-Tt-Lm1</strain>
    </source>
</reference>
<dbReference type="EMBL" id="WIUZ02000007">
    <property type="protein sequence ID" value="KAF9785546.1"/>
    <property type="molecule type" value="Genomic_DNA"/>
</dbReference>
<proteinExistence type="predicted"/>
<evidence type="ECO:0000256" key="1">
    <source>
        <dbReference type="SAM" id="MobiDB-lite"/>
    </source>
</evidence>
<evidence type="ECO:0000313" key="4">
    <source>
        <dbReference type="Proteomes" id="UP000736335"/>
    </source>
</evidence>
<dbReference type="AlphaFoldDB" id="A0A9P6L6K8"/>
<dbReference type="Proteomes" id="UP000736335">
    <property type="component" value="Unassembled WGS sequence"/>
</dbReference>
<organism evidence="3 4">
    <name type="scientific">Thelephora terrestris</name>
    <dbReference type="NCBI Taxonomy" id="56493"/>
    <lineage>
        <taxon>Eukaryota</taxon>
        <taxon>Fungi</taxon>
        <taxon>Dikarya</taxon>
        <taxon>Basidiomycota</taxon>
        <taxon>Agaricomycotina</taxon>
        <taxon>Agaricomycetes</taxon>
        <taxon>Thelephorales</taxon>
        <taxon>Thelephoraceae</taxon>
        <taxon>Thelephora</taxon>
    </lineage>
</organism>
<feature type="transmembrane region" description="Helical" evidence="2">
    <location>
        <begin position="12"/>
        <end position="33"/>
    </location>
</feature>
<protein>
    <recommendedName>
        <fullName evidence="5">Transmembrane protein</fullName>
    </recommendedName>
</protein>
<sequence length="269" mass="29449">MKPREYCCCAIPIVNAGVYAVLLEQLLLGILAGTLSVATPSIVGAATPGVAKWIFAIVCYIGAGVQVLGFIAVAKEKSVLFKRYLSLDWFITIAAFSVSAAWIIISATRHSTAQANCQEQFYSSNSTVSSAASLADSSDTVCNIFSWVDVGIMGGLWVVLALMQLYMLVVASSYSKAQQNDRARYNSIYESTNHLTSDIPMEPRSDPYNRHRKKDSELSNRSTDQLYPQHPQHAHTYEPTPTPGVAQYDEDDLGMTQVPPRVQAHFGES</sequence>
<keyword evidence="4" id="KW-1185">Reference proteome</keyword>
<name>A0A9P6L6K8_9AGAM</name>
<dbReference type="OrthoDB" id="2552042at2759"/>
<keyword evidence="2" id="KW-0812">Transmembrane</keyword>
<reference evidence="3" key="2">
    <citation type="submission" date="2020-11" db="EMBL/GenBank/DDBJ databases">
        <authorList>
            <consortium name="DOE Joint Genome Institute"/>
            <person name="Kuo A."/>
            <person name="Miyauchi S."/>
            <person name="Kiss E."/>
            <person name="Drula E."/>
            <person name="Kohler A."/>
            <person name="Sanchez-Garcia M."/>
            <person name="Andreopoulos B."/>
            <person name="Barry K.W."/>
            <person name="Bonito G."/>
            <person name="Buee M."/>
            <person name="Carver A."/>
            <person name="Chen C."/>
            <person name="Cichocki N."/>
            <person name="Clum A."/>
            <person name="Culley D."/>
            <person name="Crous P.W."/>
            <person name="Fauchery L."/>
            <person name="Girlanda M."/>
            <person name="Hayes R."/>
            <person name="Keri Z."/>
            <person name="Labutti K."/>
            <person name="Lipzen A."/>
            <person name="Lombard V."/>
            <person name="Magnuson J."/>
            <person name="Maillard F."/>
            <person name="Morin E."/>
            <person name="Murat C."/>
            <person name="Nolan M."/>
            <person name="Ohm R."/>
            <person name="Pangilinan J."/>
            <person name="Pereira M."/>
            <person name="Perotto S."/>
            <person name="Peter M."/>
            <person name="Riley R."/>
            <person name="Sitrit Y."/>
            <person name="Stielow B."/>
            <person name="Szollosi G."/>
            <person name="Zifcakova L."/>
            <person name="Stursova M."/>
            <person name="Spatafora J.W."/>
            <person name="Tedersoo L."/>
            <person name="Vaario L.-M."/>
            <person name="Yamada A."/>
            <person name="Yan M."/>
            <person name="Wang P."/>
            <person name="Xu J."/>
            <person name="Bruns T."/>
            <person name="Baldrian P."/>
            <person name="Vilgalys R."/>
            <person name="Henrissat B."/>
            <person name="Grigoriev I.V."/>
            <person name="Hibbett D."/>
            <person name="Nagy L.G."/>
            <person name="Martin F.M."/>
        </authorList>
    </citation>
    <scope>NUCLEOTIDE SEQUENCE</scope>
    <source>
        <strain evidence="3">UH-Tt-Lm1</strain>
    </source>
</reference>
<keyword evidence="2" id="KW-1133">Transmembrane helix</keyword>
<evidence type="ECO:0000313" key="3">
    <source>
        <dbReference type="EMBL" id="KAF9785546.1"/>
    </source>
</evidence>